<dbReference type="GO" id="GO:0048508">
    <property type="term" value="P:embryonic meristem development"/>
    <property type="evidence" value="ECO:0007669"/>
    <property type="project" value="UniProtKB-ARBA"/>
</dbReference>
<dbReference type="GO" id="GO:0051707">
    <property type="term" value="P:response to other organism"/>
    <property type="evidence" value="ECO:0007669"/>
    <property type="project" value="UniProtKB-ARBA"/>
</dbReference>
<comment type="catalytic activity">
    <reaction evidence="20">
        <text>L-threonyl-[protein] + ATP = O-phospho-L-threonyl-[protein] + ADP + H(+)</text>
        <dbReference type="Rhea" id="RHEA:46608"/>
        <dbReference type="Rhea" id="RHEA-COMP:11060"/>
        <dbReference type="Rhea" id="RHEA-COMP:11605"/>
        <dbReference type="ChEBI" id="CHEBI:15378"/>
        <dbReference type="ChEBI" id="CHEBI:30013"/>
        <dbReference type="ChEBI" id="CHEBI:30616"/>
        <dbReference type="ChEBI" id="CHEBI:61977"/>
        <dbReference type="ChEBI" id="CHEBI:456216"/>
        <dbReference type="EC" id="2.7.11.1"/>
    </reaction>
</comment>
<dbReference type="InterPro" id="IPR008271">
    <property type="entry name" value="Ser/Thr_kinase_AS"/>
</dbReference>
<dbReference type="FunFam" id="3.30.200.20:FF:000260">
    <property type="entry name" value="LRR receptor-like serine/threonine-protein kinase RPK2"/>
    <property type="match status" value="1"/>
</dbReference>
<dbReference type="GO" id="GO:0006952">
    <property type="term" value="P:defense response"/>
    <property type="evidence" value="ECO:0007669"/>
    <property type="project" value="UniProtKB-ARBA"/>
</dbReference>
<dbReference type="Gene3D" id="1.10.510.10">
    <property type="entry name" value="Transferase(Phosphotransferase) domain 1"/>
    <property type="match status" value="1"/>
</dbReference>
<evidence type="ECO:0000256" key="9">
    <source>
        <dbReference type="ARBA" id="ARBA00022679"/>
    </source>
</evidence>
<dbReference type="FunFam" id="3.80.10.10:FF:001678">
    <property type="entry name" value="Calmodulin-binding receptor kinase CaMRLK"/>
    <property type="match status" value="1"/>
</dbReference>
<evidence type="ECO:0000256" key="24">
    <source>
        <dbReference type="SAM" id="Phobius"/>
    </source>
</evidence>
<sequence>MVLLQFKNSISDPSGLLSSWKPESSNYCSWFGVNCSLGSRVLGLKIAGNGCYGGNTSSRYKYSEFTTLHGIGIRRNRCDGNGKLAGKLSPVIGKLTELKVLSLPFNELSGELPVEIWGLENLEVLDLEGNIITGKLPSEFAGSRKLRVLNLGFNEIIGQIPGSLSKCRGLQVLNLAENQVEGLVPEFLFSFKKLKGLYLSFNRLVGSVPDGLAKSRYLEHLDLSGNFLIGKIPRSLGNCSRLRTLSLFSNAFDGVIPPELGRLRKLEVLDVSGNKLAGSLHENLFRKCVGLEGMMVDVSDNRGPGQIRSNLDVTYGSLKLLDASRNMIFGPLPRCLGDLRSLLVLNLSGNKLHGQIPVDLSHLKDLKYLSLAGNNLTGAIPSLFAQLHSLEHIDLSSNSLSGKITQGLVNLENLTVLLPKNIKLLENIPLDLAKMTSLSVGDALGDAASNNSSEPLLPGSKVMNGCIFIGRRFLASRPVYSLSIPSSDLQSKNESQNPASDANRGNTGFHTIEIASMASASVIVAVLLILVAVYFYSKKWTPSSNTEVSSSFERREIVAFKNIGVRLTFENVVQAAGNFTASNCIGGGGFGATYRAEVSPGIIVAVKRLTLERHQGVQQFEAEINALRRIRHPNLITLIGYHASEAEMFLIYNYLSGGNLEQLIQERARKAVEWKVLHKIALDIASALAYLHDQCNPRVLHRDIKPSNILLDDDLNAYLSDFGLARLLGIAETHATTSVAGTFGYVAPEYALTCRVSEKADVYSYGVVLLELISDKRALDPSFSSHENGFTIVTWACLLLSHGQAKEAFTAGLWDEGPQDDLVAILHLAIQCTSEALSGRPTMRQVVRRLRQLQPPQG</sequence>
<dbReference type="EMBL" id="JAVXUO010000175">
    <property type="protein sequence ID" value="KAK2994743.1"/>
    <property type="molecule type" value="Genomic_DNA"/>
</dbReference>
<name>A0AA88RRH4_9ASTE</name>
<evidence type="ECO:0000256" key="23">
    <source>
        <dbReference type="SAM" id="MobiDB-lite"/>
    </source>
</evidence>
<dbReference type="SMART" id="SM00220">
    <property type="entry name" value="S_TKc"/>
    <property type="match status" value="1"/>
</dbReference>
<evidence type="ECO:0000256" key="16">
    <source>
        <dbReference type="ARBA" id="ARBA00022989"/>
    </source>
</evidence>
<dbReference type="SMART" id="SM00365">
    <property type="entry name" value="LRR_SD22"/>
    <property type="match status" value="5"/>
</dbReference>
<keyword evidence="16 24" id="KW-1133">Transmembrane helix</keyword>
<dbReference type="PROSITE" id="PS00108">
    <property type="entry name" value="PROTEIN_KINASE_ST"/>
    <property type="match status" value="1"/>
</dbReference>
<evidence type="ECO:0000256" key="22">
    <source>
        <dbReference type="PROSITE-ProRule" id="PRU10141"/>
    </source>
</evidence>
<dbReference type="GO" id="GO:0004674">
    <property type="term" value="F:protein serine/threonine kinase activity"/>
    <property type="evidence" value="ECO:0007669"/>
    <property type="project" value="UniProtKB-KW"/>
</dbReference>
<keyword evidence="7" id="KW-0597">Phosphoprotein</keyword>
<keyword evidence="13 22" id="KW-0547">Nucleotide-binding</keyword>
<evidence type="ECO:0000313" key="27">
    <source>
        <dbReference type="Proteomes" id="UP001187471"/>
    </source>
</evidence>
<comment type="similarity">
    <text evidence="2">Belongs to the protein kinase superfamily. Ser/Thr protein kinase family.</text>
</comment>
<evidence type="ECO:0000256" key="10">
    <source>
        <dbReference type="ARBA" id="ARBA00022692"/>
    </source>
</evidence>
<keyword evidence="5" id="KW-1003">Cell membrane</keyword>
<feature type="region of interest" description="Disordered" evidence="23">
    <location>
        <begin position="485"/>
        <end position="504"/>
    </location>
</feature>
<keyword evidence="18" id="KW-0675">Receptor</keyword>
<dbReference type="InterPro" id="IPR001611">
    <property type="entry name" value="Leu-rich_rpt"/>
</dbReference>
<evidence type="ECO:0000256" key="7">
    <source>
        <dbReference type="ARBA" id="ARBA00022553"/>
    </source>
</evidence>
<keyword evidence="14" id="KW-0418">Kinase</keyword>
<dbReference type="PANTHER" id="PTHR48056">
    <property type="entry name" value="LRR RECEPTOR-LIKE SERINE/THREONINE-PROTEIN KINASE-RELATED"/>
    <property type="match status" value="1"/>
</dbReference>
<dbReference type="FunFam" id="1.10.510.10:FF:000192">
    <property type="entry name" value="LRR receptor-like serine/threonine-protein kinase RPK2"/>
    <property type="match status" value="1"/>
</dbReference>
<keyword evidence="8" id="KW-0433">Leucine-rich repeat</keyword>
<evidence type="ECO:0000256" key="11">
    <source>
        <dbReference type="ARBA" id="ARBA00022729"/>
    </source>
</evidence>
<evidence type="ECO:0000256" key="6">
    <source>
        <dbReference type="ARBA" id="ARBA00022527"/>
    </source>
</evidence>
<dbReference type="PROSITE" id="PS50011">
    <property type="entry name" value="PROTEIN_KINASE_DOM"/>
    <property type="match status" value="1"/>
</dbReference>
<evidence type="ECO:0000256" key="2">
    <source>
        <dbReference type="ARBA" id="ARBA00008684"/>
    </source>
</evidence>
<evidence type="ECO:0000256" key="17">
    <source>
        <dbReference type="ARBA" id="ARBA00023136"/>
    </source>
</evidence>
<evidence type="ECO:0000313" key="26">
    <source>
        <dbReference type="EMBL" id="KAK2994743.1"/>
    </source>
</evidence>
<accession>A0AA88RRH4</accession>
<dbReference type="InterPro" id="IPR011009">
    <property type="entry name" value="Kinase-like_dom_sf"/>
</dbReference>
<dbReference type="Pfam" id="PF00069">
    <property type="entry name" value="Pkinase"/>
    <property type="match status" value="1"/>
</dbReference>
<dbReference type="InterPro" id="IPR003591">
    <property type="entry name" value="Leu-rich_rpt_typical-subtyp"/>
</dbReference>
<keyword evidence="15 22" id="KW-0067">ATP-binding</keyword>
<gene>
    <name evidence="26" type="ORF">RJ640_008000</name>
</gene>
<dbReference type="GO" id="GO:0009945">
    <property type="term" value="P:radial axis specification"/>
    <property type="evidence" value="ECO:0007669"/>
    <property type="project" value="UniProtKB-ARBA"/>
</dbReference>
<evidence type="ECO:0000256" key="8">
    <source>
        <dbReference type="ARBA" id="ARBA00022614"/>
    </source>
</evidence>
<comment type="subcellular location">
    <subcellularLocation>
        <location evidence="1">Cell membrane</location>
        <topology evidence="1">Single-pass type I membrane protein</topology>
    </subcellularLocation>
</comment>
<dbReference type="SUPFAM" id="SSF56112">
    <property type="entry name" value="Protein kinase-like (PK-like)"/>
    <property type="match status" value="1"/>
</dbReference>
<evidence type="ECO:0000256" key="5">
    <source>
        <dbReference type="ARBA" id="ARBA00022475"/>
    </source>
</evidence>
<dbReference type="EC" id="2.7.11.1" evidence="3"/>
<dbReference type="SUPFAM" id="SSF52047">
    <property type="entry name" value="RNI-like"/>
    <property type="match status" value="1"/>
</dbReference>
<feature type="binding site" evidence="22">
    <location>
        <position position="607"/>
    </location>
    <ligand>
        <name>ATP</name>
        <dbReference type="ChEBI" id="CHEBI:30616"/>
    </ligand>
</feature>
<proteinExistence type="inferred from homology"/>
<keyword evidence="27" id="KW-1185">Reference proteome</keyword>
<comment type="catalytic activity">
    <reaction evidence="21">
        <text>L-seryl-[protein] + ATP = O-phospho-L-seryl-[protein] + ADP + H(+)</text>
        <dbReference type="Rhea" id="RHEA:17989"/>
        <dbReference type="Rhea" id="RHEA-COMP:9863"/>
        <dbReference type="Rhea" id="RHEA-COMP:11604"/>
        <dbReference type="ChEBI" id="CHEBI:15378"/>
        <dbReference type="ChEBI" id="CHEBI:29999"/>
        <dbReference type="ChEBI" id="CHEBI:30616"/>
        <dbReference type="ChEBI" id="CHEBI:83421"/>
        <dbReference type="ChEBI" id="CHEBI:456216"/>
        <dbReference type="EC" id="2.7.11.1"/>
    </reaction>
</comment>
<keyword evidence="6" id="KW-0723">Serine/threonine-protein kinase</keyword>
<keyword evidence="9" id="KW-0808">Transferase</keyword>
<dbReference type="Pfam" id="PF13855">
    <property type="entry name" value="LRR_8"/>
    <property type="match status" value="2"/>
</dbReference>
<dbReference type="InterPro" id="IPR000719">
    <property type="entry name" value="Prot_kinase_dom"/>
</dbReference>
<dbReference type="FunFam" id="3.80.10.10:FF:000413">
    <property type="entry name" value="Inactive leucine-rich repeat receptor-like protein kinase"/>
    <property type="match status" value="1"/>
</dbReference>
<reference evidence="26" key="1">
    <citation type="submission" date="2022-12" db="EMBL/GenBank/DDBJ databases">
        <title>Draft genome assemblies for two species of Escallonia (Escalloniales).</title>
        <authorList>
            <person name="Chanderbali A."/>
            <person name="Dervinis C."/>
            <person name="Anghel I."/>
            <person name="Soltis D."/>
            <person name="Soltis P."/>
            <person name="Zapata F."/>
        </authorList>
    </citation>
    <scope>NUCLEOTIDE SEQUENCE</scope>
    <source>
        <strain evidence="26">UCBG92.1500</strain>
        <tissue evidence="26">Leaf</tissue>
    </source>
</reference>
<evidence type="ECO:0000256" key="18">
    <source>
        <dbReference type="ARBA" id="ARBA00023170"/>
    </source>
</evidence>
<keyword evidence="17 24" id="KW-0472">Membrane</keyword>
<keyword evidence="4" id="KW-0217">Developmental protein</keyword>
<evidence type="ECO:0000256" key="14">
    <source>
        <dbReference type="ARBA" id="ARBA00022777"/>
    </source>
</evidence>
<keyword evidence="12" id="KW-0677">Repeat</keyword>
<evidence type="ECO:0000259" key="25">
    <source>
        <dbReference type="PROSITE" id="PS50011"/>
    </source>
</evidence>
<dbReference type="PROSITE" id="PS00107">
    <property type="entry name" value="PROTEIN_KINASE_ATP"/>
    <property type="match status" value="1"/>
</dbReference>
<evidence type="ECO:0000256" key="3">
    <source>
        <dbReference type="ARBA" id="ARBA00012513"/>
    </source>
</evidence>
<dbReference type="GO" id="GO:0005524">
    <property type="term" value="F:ATP binding"/>
    <property type="evidence" value="ECO:0007669"/>
    <property type="project" value="UniProtKB-UniRule"/>
</dbReference>
<evidence type="ECO:0000256" key="21">
    <source>
        <dbReference type="ARBA" id="ARBA00048679"/>
    </source>
</evidence>
<dbReference type="Gene3D" id="3.80.10.10">
    <property type="entry name" value="Ribonuclease Inhibitor"/>
    <property type="match status" value="3"/>
</dbReference>
<evidence type="ECO:0000256" key="20">
    <source>
        <dbReference type="ARBA" id="ARBA00047899"/>
    </source>
</evidence>
<dbReference type="GO" id="GO:0005886">
    <property type="term" value="C:plasma membrane"/>
    <property type="evidence" value="ECO:0007669"/>
    <property type="project" value="UniProtKB-SubCell"/>
</dbReference>
<evidence type="ECO:0000256" key="12">
    <source>
        <dbReference type="ARBA" id="ARBA00022737"/>
    </source>
</evidence>
<dbReference type="Pfam" id="PF00560">
    <property type="entry name" value="LRR_1"/>
    <property type="match status" value="4"/>
</dbReference>
<evidence type="ECO:0000256" key="13">
    <source>
        <dbReference type="ARBA" id="ARBA00022741"/>
    </source>
</evidence>
<feature type="domain" description="Protein kinase" evidence="25">
    <location>
        <begin position="579"/>
        <end position="858"/>
    </location>
</feature>
<dbReference type="InterPro" id="IPR032675">
    <property type="entry name" value="LRR_dom_sf"/>
</dbReference>
<protein>
    <recommendedName>
        <fullName evidence="3">non-specific serine/threonine protein kinase</fullName>
        <ecNumber evidence="3">2.7.11.1</ecNumber>
    </recommendedName>
</protein>
<keyword evidence="19" id="KW-0325">Glycoprotein</keyword>
<keyword evidence="11" id="KW-0732">Signal</keyword>
<dbReference type="InterPro" id="IPR013210">
    <property type="entry name" value="LRR_N_plant-typ"/>
</dbReference>
<dbReference type="GO" id="GO:0009942">
    <property type="term" value="P:longitudinal axis specification"/>
    <property type="evidence" value="ECO:0007669"/>
    <property type="project" value="UniProtKB-ARBA"/>
</dbReference>
<evidence type="ECO:0000256" key="19">
    <source>
        <dbReference type="ARBA" id="ARBA00023180"/>
    </source>
</evidence>
<dbReference type="GO" id="GO:0009414">
    <property type="term" value="P:response to water deprivation"/>
    <property type="evidence" value="ECO:0007669"/>
    <property type="project" value="UniProtKB-ARBA"/>
</dbReference>
<dbReference type="SMART" id="SM00369">
    <property type="entry name" value="LRR_TYP"/>
    <property type="match status" value="6"/>
</dbReference>
<keyword evidence="10 24" id="KW-0812">Transmembrane</keyword>
<organism evidence="26 27">
    <name type="scientific">Escallonia rubra</name>
    <dbReference type="NCBI Taxonomy" id="112253"/>
    <lineage>
        <taxon>Eukaryota</taxon>
        <taxon>Viridiplantae</taxon>
        <taxon>Streptophyta</taxon>
        <taxon>Embryophyta</taxon>
        <taxon>Tracheophyta</taxon>
        <taxon>Spermatophyta</taxon>
        <taxon>Magnoliopsida</taxon>
        <taxon>eudicotyledons</taxon>
        <taxon>Gunneridae</taxon>
        <taxon>Pentapetalae</taxon>
        <taxon>asterids</taxon>
        <taxon>campanulids</taxon>
        <taxon>Escalloniales</taxon>
        <taxon>Escalloniaceae</taxon>
        <taxon>Escallonia</taxon>
    </lineage>
</organism>
<evidence type="ECO:0000256" key="1">
    <source>
        <dbReference type="ARBA" id="ARBA00004251"/>
    </source>
</evidence>
<dbReference type="Gene3D" id="3.30.200.20">
    <property type="entry name" value="Phosphorylase Kinase, domain 1"/>
    <property type="match status" value="1"/>
</dbReference>
<comment type="caution">
    <text evidence="26">The sequence shown here is derived from an EMBL/GenBank/DDBJ whole genome shotgun (WGS) entry which is preliminary data.</text>
</comment>
<dbReference type="Proteomes" id="UP001187471">
    <property type="component" value="Unassembled WGS sequence"/>
</dbReference>
<evidence type="ECO:0000256" key="15">
    <source>
        <dbReference type="ARBA" id="ARBA00022840"/>
    </source>
</evidence>
<dbReference type="InterPro" id="IPR017441">
    <property type="entry name" value="Protein_kinase_ATP_BS"/>
</dbReference>
<dbReference type="AlphaFoldDB" id="A0AA88RRH4"/>
<feature type="transmembrane region" description="Helical" evidence="24">
    <location>
        <begin position="514"/>
        <end position="536"/>
    </location>
</feature>
<dbReference type="InterPro" id="IPR050647">
    <property type="entry name" value="Plant_LRR-RLKs"/>
</dbReference>
<dbReference type="GO" id="GO:0009409">
    <property type="term" value="P:response to cold"/>
    <property type="evidence" value="ECO:0007669"/>
    <property type="project" value="UniProtKB-ARBA"/>
</dbReference>
<dbReference type="Pfam" id="PF08263">
    <property type="entry name" value="LRRNT_2"/>
    <property type="match status" value="1"/>
</dbReference>
<dbReference type="PANTHER" id="PTHR48056:SF63">
    <property type="entry name" value="PROTEIN KINASE DOMAIN-CONTAINING PROTEIN"/>
    <property type="match status" value="1"/>
</dbReference>
<evidence type="ECO:0000256" key="4">
    <source>
        <dbReference type="ARBA" id="ARBA00022473"/>
    </source>
</evidence>